<sequence>MDKELKSLTGIRGIAALWVVLLHYIEPLNIGNDLYISKLFSNGIIAVDMFFLLSSFVMCLAYSDEFKETISIHSYNSFIKKRFARIYPAYFFWVFMFLSFEFIKLDFNYTKILVNLLLIQNLFNDSVIAGIFWSLSSEWILYIVFPFLYFILHKTRVRYINLLLILTCLVGLYSLPSINNYFIDFNKGLYSAPPDGFIGVVTGFNSIIRCFFSYVIGINLFLLIKNYNPITFTWVRLLKYFIILGMFVIFYFGRSAETYVLLIISSIILISSIYLSNKEVDSFFASKIVYFLGKISYSIYLCHMFILVLISVLFKKLFTFQDYPNIQSFLVLVSLTLLIPVSYLSYKFLEIKAGAFLKSKLSINPSKVNNIETQIRQSV</sequence>
<feature type="transmembrane region" description="Helical" evidence="1">
    <location>
        <begin position="45"/>
        <end position="63"/>
    </location>
</feature>
<evidence type="ECO:0000259" key="2">
    <source>
        <dbReference type="Pfam" id="PF01757"/>
    </source>
</evidence>
<keyword evidence="4" id="KW-1185">Reference proteome</keyword>
<keyword evidence="1" id="KW-1133">Transmembrane helix</keyword>
<keyword evidence="3" id="KW-0808">Transferase</keyword>
<keyword evidence="1" id="KW-0472">Membrane</keyword>
<dbReference type="RefSeq" id="WP_045459992.1">
    <property type="nucleotide sequence ID" value="NZ_BBLT01000002.1"/>
</dbReference>
<feature type="transmembrane region" description="Helical" evidence="1">
    <location>
        <begin position="84"/>
        <end position="107"/>
    </location>
</feature>
<proteinExistence type="predicted"/>
<dbReference type="AlphaFoldDB" id="A0A098LC76"/>
<feature type="transmembrane region" description="Helical" evidence="1">
    <location>
        <begin position="196"/>
        <end position="222"/>
    </location>
</feature>
<dbReference type="Pfam" id="PF01757">
    <property type="entry name" value="Acyl_transf_3"/>
    <property type="match status" value="1"/>
</dbReference>
<comment type="caution">
    <text evidence="3">The sequence shown here is derived from an EMBL/GenBank/DDBJ whole genome shotgun (WGS) entry which is preliminary data.</text>
</comment>
<organism evidence="3 4">
    <name type="scientific">Sporocytophaga myxococcoides</name>
    <dbReference type="NCBI Taxonomy" id="153721"/>
    <lineage>
        <taxon>Bacteria</taxon>
        <taxon>Pseudomonadati</taxon>
        <taxon>Bacteroidota</taxon>
        <taxon>Cytophagia</taxon>
        <taxon>Cytophagales</taxon>
        <taxon>Cytophagaceae</taxon>
        <taxon>Sporocytophaga</taxon>
    </lineage>
</organism>
<dbReference type="STRING" id="153721.MYP_1280"/>
<feature type="transmembrane region" description="Helical" evidence="1">
    <location>
        <begin position="326"/>
        <end position="346"/>
    </location>
</feature>
<keyword evidence="3" id="KW-0012">Acyltransferase</keyword>
<feature type="transmembrane region" description="Helical" evidence="1">
    <location>
        <begin position="288"/>
        <end position="314"/>
    </location>
</feature>
<evidence type="ECO:0000313" key="4">
    <source>
        <dbReference type="Proteomes" id="UP000030185"/>
    </source>
</evidence>
<feature type="domain" description="Acyltransferase 3" evidence="2">
    <location>
        <begin position="6"/>
        <end position="341"/>
    </location>
</feature>
<name>A0A098LC76_9BACT</name>
<dbReference type="PANTHER" id="PTHR23028">
    <property type="entry name" value="ACETYLTRANSFERASE"/>
    <property type="match status" value="1"/>
</dbReference>
<feature type="transmembrane region" description="Helical" evidence="1">
    <location>
        <begin position="127"/>
        <end position="152"/>
    </location>
</feature>
<dbReference type="EMBL" id="BBLT01000002">
    <property type="protein sequence ID" value="GAL84052.1"/>
    <property type="molecule type" value="Genomic_DNA"/>
</dbReference>
<dbReference type="PANTHER" id="PTHR23028:SF53">
    <property type="entry name" value="ACYL_TRANSF_3 DOMAIN-CONTAINING PROTEIN"/>
    <property type="match status" value="1"/>
</dbReference>
<dbReference type="OrthoDB" id="9796461at2"/>
<accession>A0A098LC76</accession>
<feature type="transmembrane region" description="Helical" evidence="1">
    <location>
        <begin position="159"/>
        <end position="176"/>
    </location>
</feature>
<feature type="transmembrane region" description="Helical" evidence="1">
    <location>
        <begin position="259"/>
        <end position="276"/>
    </location>
</feature>
<dbReference type="InterPro" id="IPR002656">
    <property type="entry name" value="Acyl_transf_3_dom"/>
</dbReference>
<protein>
    <submittedName>
        <fullName evidence="3">Acyltransferase</fullName>
    </submittedName>
</protein>
<dbReference type="eggNOG" id="COG1835">
    <property type="taxonomic scope" value="Bacteria"/>
</dbReference>
<dbReference type="InterPro" id="IPR050879">
    <property type="entry name" value="Acyltransferase_3"/>
</dbReference>
<keyword evidence="1" id="KW-0812">Transmembrane</keyword>
<evidence type="ECO:0000256" key="1">
    <source>
        <dbReference type="SAM" id="Phobius"/>
    </source>
</evidence>
<dbReference type="GO" id="GO:0016747">
    <property type="term" value="F:acyltransferase activity, transferring groups other than amino-acyl groups"/>
    <property type="evidence" value="ECO:0007669"/>
    <property type="project" value="InterPro"/>
</dbReference>
<feature type="transmembrane region" description="Helical" evidence="1">
    <location>
        <begin position="234"/>
        <end position="253"/>
    </location>
</feature>
<dbReference type="GO" id="GO:0000271">
    <property type="term" value="P:polysaccharide biosynthetic process"/>
    <property type="evidence" value="ECO:0007669"/>
    <property type="project" value="TreeGrafter"/>
</dbReference>
<evidence type="ECO:0000313" key="3">
    <source>
        <dbReference type="EMBL" id="GAL84052.1"/>
    </source>
</evidence>
<gene>
    <name evidence="3" type="ORF">MYP_1280</name>
</gene>
<dbReference type="GO" id="GO:0016020">
    <property type="term" value="C:membrane"/>
    <property type="evidence" value="ECO:0007669"/>
    <property type="project" value="TreeGrafter"/>
</dbReference>
<feature type="transmembrane region" description="Helical" evidence="1">
    <location>
        <begin position="7"/>
        <end position="25"/>
    </location>
</feature>
<dbReference type="Proteomes" id="UP000030185">
    <property type="component" value="Unassembled WGS sequence"/>
</dbReference>
<reference evidence="3 4" key="1">
    <citation type="submission" date="2014-09" db="EMBL/GenBank/DDBJ databases">
        <title>Sporocytophaga myxococcoides PG-01 genome sequencing.</title>
        <authorList>
            <person name="Liu L."/>
            <person name="Gao P.J."/>
            <person name="Chen G.J."/>
            <person name="Wang L.S."/>
        </authorList>
    </citation>
    <scope>NUCLEOTIDE SEQUENCE [LARGE SCALE GENOMIC DNA]</scope>
    <source>
        <strain evidence="3 4">PG-01</strain>
    </source>
</reference>